<accession>E0UKS9</accession>
<evidence type="ECO:0000313" key="1">
    <source>
        <dbReference type="EMBL" id="ADN17559.1"/>
    </source>
</evidence>
<dbReference type="AlphaFoldDB" id="E0UKS9"/>
<protein>
    <recommendedName>
        <fullName evidence="3">PEP-CTERM sorting domain-containing protein</fullName>
    </recommendedName>
</protein>
<keyword evidence="1" id="KW-0614">Plasmid</keyword>
<dbReference type="OrthoDB" id="573436at2"/>
<evidence type="ECO:0000313" key="2">
    <source>
        <dbReference type="Proteomes" id="UP000008206"/>
    </source>
</evidence>
<dbReference type="EMBL" id="CP002199">
    <property type="protein sequence ID" value="ADN17559.1"/>
    <property type="molecule type" value="Genomic_DNA"/>
</dbReference>
<dbReference type="Proteomes" id="UP000008206">
    <property type="component" value="Plasmid Cy782201"/>
</dbReference>
<dbReference type="HOGENOM" id="CLU_952607_0_0_3"/>
<proteinExistence type="predicted"/>
<dbReference type="KEGG" id="cyj:Cyan7822_5696"/>
<evidence type="ECO:0008006" key="3">
    <source>
        <dbReference type="Google" id="ProtNLM"/>
    </source>
</evidence>
<organism evidence="1 2">
    <name type="scientific">Gloeothece verrucosa (strain PCC 7822)</name>
    <name type="common">Cyanothece sp. (strain PCC 7822)</name>
    <dbReference type="NCBI Taxonomy" id="497965"/>
    <lineage>
        <taxon>Bacteria</taxon>
        <taxon>Bacillati</taxon>
        <taxon>Cyanobacteriota</taxon>
        <taxon>Cyanophyceae</taxon>
        <taxon>Oscillatoriophycideae</taxon>
        <taxon>Chroococcales</taxon>
        <taxon>Aphanothecaceae</taxon>
        <taxon>Gloeothece</taxon>
        <taxon>Gloeothece verrucosa</taxon>
    </lineage>
</organism>
<sequence length="300" mass="31791">MKKNYQVISSLILSLTGSLALVNLPVLAFDIVQNNNPNSLLNAFLSNDPNNYKGLSNFNINLIGDARAFGTFSDDPFGLGSAVALSTGRVTDLKGPNTVDGGFFPPSGADLSTDLGLPGVTGDSISMIVSFDVDKTVDQLYFQYVFGSEELLEYAGQYNDSFSLVLNGINYAKLSNGDAVTINNLAVSPLGPYSPDLIYNPVGTGPASSETKLDGYTKPLLYQAPLIQDARNYLIINIQDATDGQYDSGLFLKAGTLGTVCPIANCPDTGVSVPEPSLSPVSYLISMLSFIGLIIAKKTL</sequence>
<dbReference type="InterPro" id="IPR049804">
    <property type="entry name" value="Choice_anch_L"/>
</dbReference>
<geneLocation type="plasmid" evidence="1 2">
    <name>Cy782201</name>
</geneLocation>
<keyword evidence="2" id="KW-1185">Reference proteome</keyword>
<gene>
    <name evidence="1" type="ordered locus">Cyan7822_5696</name>
</gene>
<dbReference type="RefSeq" id="WP_013334309.1">
    <property type="nucleotide sequence ID" value="NC_014533.1"/>
</dbReference>
<dbReference type="NCBIfam" id="NF038133">
    <property type="entry name" value="choice_anch_L"/>
    <property type="match status" value="1"/>
</dbReference>
<reference evidence="2" key="1">
    <citation type="journal article" date="2011" name="MBio">
        <title>Novel metabolic attributes of the genus Cyanothece, comprising a group of unicellular nitrogen-fixing Cyanobacteria.</title>
        <authorList>
            <person name="Bandyopadhyay A."/>
            <person name="Elvitigala T."/>
            <person name="Welsh E."/>
            <person name="Stockel J."/>
            <person name="Liberton M."/>
            <person name="Min H."/>
            <person name="Sherman L.A."/>
            <person name="Pakrasi H.B."/>
        </authorList>
    </citation>
    <scope>NUCLEOTIDE SEQUENCE [LARGE SCALE GENOMIC DNA]</scope>
    <source>
        <strain evidence="2">PCC 7822</strain>
        <plasmid evidence="2">Cy782201</plasmid>
    </source>
</reference>
<name>E0UKS9_GLOV7</name>